<dbReference type="AlphaFoldDB" id="A0AAP2CMK2"/>
<dbReference type="EMBL" id="JADQAZ010000001">
    <property type="protein sequence ID" value="MBT0957154.1"/>
    <property type="molecule type" value="Genomic_DNA"/>
</dbReference>
<name>A0AAP2CMK2_9RHOB</name>
<keyword evidence="2" id="KW-1185">Reference proteome</keyword>
<gene>
    <name evidence="1" type="ORF">IV417_07135</name>
</gene>
<dbReference type="PANTHER" id="PTHR21192:SF2">
    <property type="entry name" value="NADH DEHYDROGENASE [UBIQUINONE] 1 ALPHA SUBCOMPLEX ASSEMBLY FACTOR 3"/>
    <property type="match status" value="1"/>
</dbReference>
<dbReference type="InterPro" id="IPR036748">
    <property type="entry name" value="MTH938-like_sf"/>
</dbReference>
<dbReference type="RefSeq" id="WP_327793328.1">
    <property type="nucleotide sequence ID" value="NZ_JADQAZ010000001.1"/>
</dbReference>
<organism evidence="1 2">
    <name type="scientific">Harenicola maris</name>
    <dbReference type="NCBI Taxonomy" id="2841044"/>
    <lineage>
        <taxon>Bacteria</taxon>
        <taxon>Pseudomonadati</taxon>
        <taxon>Pseudomonadota</taxon>
        <taxon>Alphaproteobacteria</taxon>
        <taxon>Rhodobacterales</taxon>
        <taxon>Paracoccaceae</taxon>
        <taxon>Harenicola</taxon>
    </lineage>
</organism>
<dbReference type="PANTHER" id="PTHR21192">
    <property type="entry name" value="NUCLEAR PROTEIN E3-3"/>
    <property type="match status" value="1"/>
</dbReference>
<reference evidence="1 2" key="1">
    <citation type="journal article" date="2021" name="Arch. Microbiol.">
        <title>Harenicola maris gen. nov., sp. nov. isolated from the Sea of Japan shallow sediments.</title>
        <authorList>
            <person name="Romanenko L.A."/>
            <person name="Kurilenko V.V."/>
            <person name="Chernysheva N.Y."/>
            <person name="Tekutyeva L.A."/>
            <person name="Velansky P.V."/>
            <person name="Svetashev V.I."/>
            <person name="Isaeva M.P."/>
        </authorList>
    </citation>
    <scope>NUCLEOTIDE SEQUENCE [LARGE SCALE GENOMIC DNA]</scope>
    <source>
        <strain evidence="1 2">KMM 3653</strain>
    </source>
</reference>
<dbReference type="SUPFAM" id="SSF64076">
    <property type="entry name" value="MTH938-like"/>
    <property type="match status" value="1"/>
</dbReference>
<dbReference type="Proteomes" id="UP001315686">
    <property type="component" value="Unassembled WGS sequence"/>
</dbReference>
<accession>A0AAP2CMK2</accession>
<dbReference type="Gene3D" id="3.40.1230.10">
    <property type="entry name" value="MTH938-like"/>
    <property type="match status" value="1"/>
</dbReference>
<comment type="caution">
    <text evidence="1">The sequence shown here is derived from an EMBL/GenBank/DDBJ whole genome shotgun (WGS) entry which is preliminary data.</text>
</comment>
<sequence length="121" mass="12465">MRLNEIDYTDAKPIDGYGPGFFRVGGDVHEGAVLVSPEGVAPWGGMEDSASLLSLAGKVDVVFIGTGSTITHIPAPLREALEQAGIGAEPMASPSACRTYNILLSEGRRIAAALIPVAASS</sequence>
<evidence type="ECO:0000313" key="2">
    <source>
        <dbReference type="Proteomes" id="UP001315686"/>
    </source>
</evidence>
<dbReference type="Pfam" id="PF04430">
    <property type="entry name" value="DUF498"/>
    <property type="match status" value="1"/>
</dbReference>
<dbReference type="InterPro" id="IPR007523">
    <property type="entry name" value="NDUFAF3/AAMDC"/>
</dbReference>
<dbReference type="CDD" id="cd00248">
    <property type="entry name" value="Mth938-like"/>
    <property type="match status" value="1"/>
</dbReference>
<evidence type="ECO:0000313" key="1">
    <source>
        <dbReference type="EMBL" id="MBT0957154.1"/>
    </source>
</evidence>
<proteinExistence type="predicted"/>
<protein>
    <submittedName>
        <fullName evidence="1">Mth938-like domain-containing protein</fullName>
    </submittedName>
</protein>